<proteinExistence type="inferred from homology"/>
<dbReference type="EC" id="6.1.1.1" evidence="7"/>
<dbReference type="GO" id="GO:0005829">
    <property type="term" value="C:cytosol"/>
    <property type="evidence" value="ECO:0007669"/>
    <property type="project" value="TreeGrafter"/>
</dbReference>
<dbReference type="AlphaFoldDB" id="A0A840I779"/>
<dbReference type="NCBIfam" id="TIGR00234">
    <property type="entry name" value="tyrS"/>
    <property type="match status" value="1"/>
</dbReference>
<dbReference type="GO" id="GO:0003723">
    <property type="term" value="F:RNA binding"/>
    <property type="evidence" value="ECO:0007669"/>
    <property type="project" value="UniProtKB-KW"/>
</dbReference>
<comment type="caution">
    <text evidence="9">The sequence shown here is derived from an EMBL/GenBank/DDBJ whole genome shotgun (WGS) entry which is preliminary data.</text>
</comment>
<dbReference type="InterPro" id="IPR024107">
    <property type="entry name" value="Tyr-tRNA-ligase_bac_1"/>
</dbReference>
<dbReference type="SUPFAM" id="SSF55174">
    <property type="entry name" value="Alpha-L RNA-binding motif"/>
    <property type="match status" value="1"/>
</dbReference>
<dbReference type="InterPro" id="IPR014729">
    <property type="entry name" value="Rossmann-like_a/b/a_fold"/>
</dbReference>
<keyword evidence="10" id="KW-1185">Reference proteome</keyword>
<feature type="binding site" evidence="7">
    <location>
        <position position="176"/>
    </location>
    <ligand>
        <name>L-tyrosine</name>
        <dbReference type="ChEBI" id="CHEBI:58315"/>
    </ligand>
</feature>
<dbReference type="CDD" id="cd00805">
    <property type="entry name" value="TyrRS_core"/>
    <property type="match status" value="1"/>
</dbReference>
<comment type="catalytic activity">
    <reaction evidence="6 7">
        <text>tRNA(Tyr) + L-tyrosine + ATP = L-tyrosyl-tRNA(Tyr) + AMP + diphosphate + H(+)</text>
        <dbReference type="Rhea" id="RHEA:10220"/>
        <dbReference type="Rhea" id="RHEA-COMP:9706"/>
        <dbReference type="Rhea" id="RHEA-COMP:9707"/>
        <dbReference type="ChEBI" id="CHEBI:15378"/>
        <dbReference type="ChEBI" id="CHEBI:30616"/>
        <dbReference type="ChEBI" id="CHEBI:33019"/>
        <dbReference type="ChEBI" id="CHEBI:58315"/>
        <dbReference type="ChEBI" id="CHEBI:78442"/>
        <dbReference type="ChEBI" id="CHEBI:78536"/>
        <dbReference type="ChEBI" id="CHEBI:456215"/>
        <dbReference type="EC" id="6.1.1.1"/>
    </reaction>
</comment>
<dbReference type="Proteomes" id="UP000563524">
    <property type="component" value="Unassembled WGS sequence"/>
</dbReference>
<dbReference type="GO" id="GO:0006437">
    <property type="term" value="P:tyrosyl-tRNA aminoacylation"/>
    <property type="evidence" value="ECO:0007669"/>
    <property type="project" value="UniProtKB-UniRule"/>
</dbReference>
<dbReference type="RefSeq" id="WP_183818822.1">
    <property type="nucleotide sequence ID" value="NZ_JACHOB010000005.1"/>
</dbReference>
<feature type="binding site" evidence="7">
    <location>
        <position position="243"/>
    </location>
    <ligand>
        <name>ATP</name>
        <dbReference type="ChEBI" id="CHEBI:30616"/>
    </ligand>
</feature>
<evidence type="ECO:0000313" key="9">
    <source>
        <dbReference type="EMBL" id="MBB4659830.1"/>
    </source>
</evidence>
<keyword evidence="2 7" id="KW-0547">Nucleotide-binding</keyword>
<dbReference type="GO" id="GO:0005524">
    <property type="term" value="F:ATP binding"/>
    <property type="evidence" value="ECO:0007669"/>
    <property type="project" value="UniProtKB-UniRule"/>
</dbReference>
<organism evidence="9 10">
    <name type="scientific">Parvularcula dongshanensis</name>
    <dbReference type="NCBI Taxonomy" id="1173995"/>
    <lineage>
        <taxon>Bacteria</taxon>
        <taxon>Pseudomonadati</taxon>
        <taxon>Pseudomonadota</taxon>
        <taxon>Alphaproteobacteria</taxon>
        <taxon>Parvularculales</taxon>
        <taxon>Parvularculaceae</taxon>
        <taxon>Parvularcula</taxon>
    </lineage>
</organism>
<reference evidence="9 10" key="1">
    <citation type="submission" date="2020-08" db="EMBL/GenBank/DDBJ databases">
        <title>Genomic Encyclopedia of Type Strains, Phase IV (KMG-IV): sequencing the most valuable type-strain genomes for metagenomic binning, comparative biology and taxonomic classification.</title>
        <authorList>
            <person name="Goeker M."/>
        </authorList>
    </citation>
    <scope>NUCLEOTIDE SEQUENCE [LARGE SCALE GENOMIC DNA]</scope>
    <source>
        <strain evidence="9 10">DSM 102850</strain>
    </source>
</reference>
<keyword evidence="7" id="KW-0963">Cytoplasm</keyword>
<gene>
    <name evidence="7" type="primary">tyrS</name>
    <name evidence="9" type="ORF">GGQ59_002371</name>
</gene>
<dbReference type="Gene3D" id="1.10.240.10">
    <property type="entry name" value="Tyrosyl-Transfer RNA Synthetase"/>
    <property type="match status" value="1"/>
</dbReference>
<comment type="function">
    <text evidence="7">Catalyzes the attachment of tyrosine to tRNA(Tyr) in a two-step reaction: tyrosine is first activated by ATP to form Tyr-AMP and then transferred to the acceptor end of tRNA(Tyr).</text>
</comment>
<dbReference type="GO" id="GO:0004831">
    <property type="term" value="F:tyrosine-tRNA ligase activity"/>
    <property type="evidence" value="ECO:0007669"/>
    <property type="project" value="UniProtKB-UniRule"/>
</dbReference>
<keyword evidence="4 7" id="KW-0648">Protein biosynthesis</keyword>
<dbReference type="PRINTS" id="PR01040">
    <property type="entry name" value="TRNASYNTHTYR"/>
</dbReference>
<feature type="short sequence motif" description="'HIGH' region" evidence="7">
    <location>
        <begin position="44"/>
        <end position="53"/>
    </location>
</feature>
<keyword evidence="3 7" id="KW-0067">ATP-binding</keyword>
<dbReference type="InterPro" id="IPR024088">
    <property type="entry name" value="Tyr-tRNA-ligase_bac-type"/>
</dbReference>
<dbReference type="Gene3D" id="3.40.50.620">
    <property type="entry name" value="HUPs"/>
    <property type="match status" value="1"/>
</dbReference>
<dbReference type="PANTHER" id="PTHR11766">
    <property type="entry name" value="TYROSYL-TRNA SYNTHETASE"/>
    <property type="match status" value="1"/>
</dbReference>
<feature type="binding site" evidence="7">
    <location>
        <position position="39"/>
    </location>
    <ligand>
        <name>L-tyrosine</name>
        <dbReference type="ChEBI" id="CHEBI:58315"/>
    </ligand>
</feature>
<evidence type="ECO:0000256" key="6">
    <source>
        <dbReference type="ARBA" id="ARBA00048248"/>
    </source>
</evidence>
<dbReference type="PANTHER" id="PTHR11766:SF0">
    <property type="entry name" value="TYROSINE--TRNA LIGASE, MITOCHONDRIAL"/>
    <property type="match status" value="1"/>
</dbReference>
<dbReference type="InterPro" id="IPR036986">
    <property type="entry name" value="S4_RNA-bd_sf"/>
</dbReference>
<dbReference type="PROSITE" id="PS50889">
    <property type="entry name" value="S4"/>
    <property type="match status" value="1"/>
</dbReference>
<feature type="short sequence motif" description="'KMSKS' region" evidence="7">
    <location>
        <begin position="240"/>
        <end position="244"/>
    </location>
</feature>
<evidence type="ECO:0000256" key="3">
    <source>
        <dbReference type="ARBA" id="ARBA00022840"/>
    </source>
</evidence>
<evidence type="ECO:0000313" key="10">
    <source>
        <dbReference type="Proteomes" id="UP000563524"/>
    </source>
</evidence>
<feature type="binding site" evidence="7">
    <location>
        <position position="180"/>
    </location>
    <ligand>
        <name>L-tyrosine</name>
        <dbReference type="ChEBI" id="CHEBI:58315"/>
    </ligand>
</feature>
<dbReference type="InterPro" id="IPR002305">
    <property type="entry name" value="aa-tRNA-synth_Ic"/>
</dbReference>
<evidence type="ECO:0000256" key="5">
    <source>
        <dbReference type="ARBA" id="ARBA00023146"/>
    </source>
</evidence>
<comment type="similarity">
    <text evidence="7">Belongs to the class-I aminoacyl-tRNA synthetase family. TyrS type 1 subfamily.</text>
</comment>
<sequence length="418" mass="45775">MPSFQSDFLRVLDERGFIHQGTDLAGLDKAASKGIVTAYIGFDATADSLHAGSLVQIMLLYWLQQTGHRPIALMGGGTTKVGDPSGKDTQRKMLTDADIESNLAGIRRNVEPFLTFGEGGTDALMLNNDDWLSGLSYVQFLRDYGVHFTINRMLTFDSVRLRLEREQPLTFLEFNYMLMQAYDFHVLHRDYGCTLQMGGSDQWGNIVNGTELIRRIAGGDETARAFGLTTPLLTTASGKKMGKTESGAVWLSADKLPPYDYWQYWRNTEDADVGRMLRLFTALPLDEIARLEALEGREVNDAKVVLATEATAMLHGRDAAERAKATAAETFAGGAGGDLPTYETNAAALNEGLPILEPLRALGLIASNGEGRRHIKAGAVRVNGEPIAEERNLTHADLQEGQVRLSVGKKKHGLVRSS</sequence>
<evidence type="ECO:0000256" key="4">
    <source>
        <dbReference type="ARBA" id="ARBA00022917"/>
    </source>
</evidence>
<evidence type="ECO:0000256" key="8">
    <source>
        <dbReference type="PROSITE-ProRule" id="PRU00182"/>
    </source>
</evidence>
<dbReference type="Gene3D" id="3.10.290.10">
    <property type="entry name" value="RNA-binding S4 domain"/>
    <property type="match status" value="1"/>
</dbReference>
<keyword evidence="8" id="KW-0694">RNA-binding</keyword>
<dbReference type="Pfam" id="PF00579">
    <property type="entry name" value="tRNA-synt_1b"/>
    <property type="match status" value="1"/>
</dbReference>
<evidence type="ECO:0000256" key="1">
    <source>
        <dbReference type="ARBA" id="ARBA00022598"/>
    </source>
</evidence>
<dbReference type="FunFam" id="1.10.240.10:FF:000001">
    <property type="entry name" value="Tyrosine--tRNA ligase"/>
    <property type="match status" value="1"/>
</dbReference>
<evidence type="ECO:0000256" key="7">
    <source>
        <dbReference type="HAMAP-Rule" id="MF_02006"/>
    </source>
</evidence>
<comment type="subunit">
    <text evidence="7">Homodimer.</text>
</comment>
<comment type="subcellular location">
    <subcellularLocation>
        <location evidence="7">Cytoplasm</location>
    </subcellularLocation>
</comment>
<dbReference type="HAMAP" id="MF_02006">
    <property type="entry name" value="Tyr_tRNA_synth_type1"/>
    <property type="match status" value="1"/>
</dbReference>
<dbReference type="InterPro" id="IPR002307">
    <property type="entry name" value="Tyr-tRNA-ligase"/>
</dbReference>
<dbReference type="SUPFAM" id="SSF52374">
    <property type="entry name" value="Nucleotidylyl transferase"/>
    <property type="match status" value="1"/>
</dbReference>
<keyword evidence="1 7" id="KW-0436">Ligase</keyword>
<evidence type="ECO:0000256" key="2">
    <source>
        <dbReference type="ARBA" id="ARBA00022741"/>
    </source>
</evidence>
<dbReference type="EMBL" id="JACHOB010000005">
    <property type="protein sequence ID" value="MBB4659830.1"/>
    <property type="molecule type" value="Genomic_DNA"/>
</dbReference>
<name>A0A840I779_9PROT</name>
<accession>A0A840I779</accession>
<keyword evidence="5 7" id="KW-0030">Aminoacyl-tRNA synthetase</keyword>
<protein>
    <recommendedName>
        <fullName evidence="7">Tyrosine--tRNA ligase</fullName>
        <ecNumber evidence="7">6.1.1.1</ecNumber>
    </recommendedName>
    <alternativeName>
        <fullName evidence="7">Tyrosyl-tRNA synthetase</fullName>
        <shortName evidence="7">TyrRS</shortName>
    </alternativeName>
</protein>
<dbReference type="CDD" id="cd00165">
    <property type="entry name" value="S4"/>
    <property type="match status" value="1"/>
</dbReference>